<dbReference type="Proteomes" id="UP000249364">
    <property type="component" value="Unassembled WGS sequence"/>
</dbReference>
<dbReference type="RefSeq" id="WP_071470460.1">
    <property type="nucleotide sequence ID" value="NZ_MEHT01000044.1"/>
</dbReference>
<evidence type="ECO:0000313" key="10">
    <source>
        <dbReference type="EMBL" id="PZX47240.1"/>
    </source>
</evidence>
<proteinExistence type="predicted"/>
<dbReference type="GO" id="GO:0005524">
    <property type="term" value="F:ATP binding"/>
    <property type="evidence" value="ECO:0007669"/>
    <property type="project" value="UniProtKB-KW"/>
</dbReference>
<keyword evidence="7" id="KW-0597">Phosphoprotein</keyword>
<evidence type="ECO:0000259" key="8">
    <source>
        <dbReference type="PROSITE" id="PS50045"/>
    </source>
</evidence>
<protein>
    <submittedName>
        <fullName evidence="10">DNA-binding NtrC family response regulator</fullName>
    </submittedName>
</protein>
<evidence type="ECO:0000256" key="3">
    <source>
        <dbReference type="ARBA" id="ARBA00023012"/>
    </source>
</evidence>
<dbReference type="InterPro" id="IPR001789">
    <property type="entry name" value="Sig_transdc_resp-reg_receiver"/>
</dbReference>
<dbReference type="GO" id="GO:0006355">
    <property type="term" value="P:regulation of DNA-templated transcription"/>
    <property type="evidence" value="ECO:0007669"/>
    <property type="project" value="InterPro"/>
</dbReference>
<keyword evidence="5 10" id="KW-0238">DNA-binding</keyword>
<evidence type="ECO:0000259" key="9">
    <source>
        <dbReference type="PROSITE" id="PS50110"/>
    </source>
</evidence>
<reference evidence="10 11" key="1">
    <citation type="submission" date="2018-06" db="EMBL/GenBank/DDBJ databases">
        <title>Genomic Encyclopedia of Archaeal and Bacterial Type Strains, Phase II (KMG-II): from individual species to whole genera.</title>
        <authorList>
            <person name="Goeker M."/>
        </authorList>
    </citation>
    <scope>NUCLEOTIDE SEQUENCE [LARGE SCALE GENOMIC DNA]</scope>
    <source>
        <strain evidence="10 11">DSM 13087</strain>
    </source>
</reference>
<sequence>MKSGIPSHPPVKLLLVEDTPSLQMLYQTVLNKAGHPSITASTGVEALAKFEDHRPGVVLLDLTLPDADGMAIMRQMLARQPTTRVIVITANGSVDKALDAIRNGAHEYLVKPLGDQRLVAAVATALSDYRTQSEAAKALSHSPYDLPVEDFMGQSEVMRHLNVKINAVARSTAPVFILGERGTGKKTIARMVHRKSRRAAKPLVCVNCSALTPAELEATLFAPPAPSDTGISDCAGAFYHANGGTLVLENPQDIHLDLQARLVTALQDESRIAAAGASPAPVDIRLICCARAHPTEEMRAGRLSEDLYYRLFVIPLTAPPLSQRGDDILRLALNFLHRIGKQEGKIFTSVAEDAAAIMNAHRWHGNMRELINVLRHAVVLHQGPELTRAMLPEDMTGHAPNHEVSGRRHAASGGLEAAMKGLTMAEIEQRAVMAAIERHGGSIPQAARELDIAPSTIYRKRDVWTKPKA</sequence>
<keyword evidence="2" id="KW-0067">ATP-binding</keyword>
<evidence type="ECO:0000256" key="7">
    <source>
        <dbReference type="PROSITE-ProRule" id="PRU00169"/>
    </source>
</evidence>
<dbReference type="GO" id="GO:0043565">
    <property type="term" value="F:sequence-specific DNA binding"/>
    <property type="evidence" value="ECO:0007669"/>
    <property type="project" value="InterPro"/>
</dbReference>
<dbReference type="InterPro" id="IPR027417">
    <property type="entry name" value="P-loop_NTPase"/>
</dbReference>
<dbReference type="PROSITE" id="PS50110">
    <property type="entry name" value="RESPONSE_REGULATORY"/>
    <property type="match status" value="1"/>
</dbReference>
<evidence type="ECO:0000256" key="4">
    <source>
        <dbReference type="ARBA" id="ARBA00023015"/>
    </source>
</evidence>
<keyword evidence="3" id="KW-0902">Two-component regulatory system</keyword>
<dbReference type="PANTHER" id="PTHR32071">
    <property type="entry name" value="TRANSCRIPTIONAL REGULATORY PROTEIN"/>
    <property type="match status" value="1"/>
</dbReference>
<dbReference type="InterPro" id="IPR058031">
    <property type="entry name" value="AAA_lid_NorR"/>
</dbReference>
<feature type="domain" description="Response regulatory" evidence="9">
    <location>
        <begin position="12"/>
        <end position="126"/>
    </location>
</feature>
<keyword evidence="4" id="KW-0805">Transcription regulation</keyword>
<comment type="caution">
    <text evidence="10">The sequence shown here is derived from an EMBL/GenBank/DDBJ whole genome shotgun (WGS) entry which is preliminary data.</text>
</comment>
<evidence type="ECO:0000256" key="1">
    <source>
        <dbReference type="ARBA" id="ARBA00022741"/>
    </source>
</evidence>
<dbReference type="InterPro" id="IPR009057">
    <property type="entry name" value="Homeodomain-like_sf"/>
</dbReference>
<keyword evidence="11" id="KW-1185">Reference proteome</keyword>
<dbReference type="Pfam" id="PF00158">
    <property type="entry name" value="Sigma54_activat"/>
    <property type="match status" value="1"/>
</dbReference>
<dbReference type="STRING" id="121821.GCA_001870675_02688"/>
<dbReference type="Pfam" id="PF02954">
    <property type="entry name" value="HTH_8"/>
    <property type="match status" value="1"/>
</dbReference>
<keyword evidence="1" id="KW-0547">Nucleotide-binding</keyword>
<evidence type="ECO:0000256" key="5">
    <source>
        <dbReference type="ARBA" id="ARBA00023125"/>
    </source>
</evidence>
<organism evidence="10 11">
    <name type="scientific">Roseinatronobacter thiooxidans</name>
    <dbReference type="NCBI Taxonomy" id="121821"/>
    <lineage>
        <taxon>Bacteria</taxon>
        <taxon>Pseudomonadati</taxon>
        <taxon>Pseudomonadota</taxon>
        <taxon>Alphaproteobacteria</taxon>
        <taxon>Rhodobacterales</taxon>
        <taxon>Paracoccaceae</taxon>
        <taxon>Roseinatronobacter</taxon>
    </lineage>
</organism>
<dbReference type="SMART" id="SM00448">
    <property type="entry name" value="REC"/>
    <property type="match status" value="1"/>
</dbReference>
<feature type="domain" description="Sigma-54 factor interaction" evidence="8">
    <location>
        <begin position="151"/>
        <end position="379"/>
    </location>
</feature>
<dbReference type="Gene3D" id="3.40.50.2300">
    <property type="match status" value="1"/>
</dbReference>
<evidence type="ECO:0000256" key="6">
    <source>
        <dbReference type="ARBA" id="ARBA00023163"/>
    </source>
</evidence>
<dbReference type="AlphaFoldDB" id="A0A2W7QMD8"/>
<feature type="modified residue" description="4-aspartylphosphate" evidence="7">
    <location>
        <position position="61"/>
    </location>
</feature>
<dbReference type="PANTHER" id="PTHR32071:SF117">
    <property type="entry name" value="PTS-DEPENDENT DIHYDROXYACETONE KINASE OPERON REGULATORY PROTEIN-RELATED"/>
    <property type="match status" value="1"/>
</dbReference>
<dbReference type="Gene3D" id="3.40.50.300">
    <property type="entry name" value="P-loop containing nucleotide triphosphate hydrolases"/>
    <property type="match status" value="1"/>
</dbReference>
<dbReference type="Pfam" id="PF25601">
    <property type="entry name" value="AAA_lid_14"/>
    <property type="match status" value="1"/>
</dbReference>
<dbReference type="Gene3D" id="1.10.8.60">
    <property type="match status" value="1"/>
</dbReference>
<dbReference type="SUPFAM" id="SSF52540">
    <property type="entry name" value="P-loop containing nucleoside triphosphate hydrolases"/>
    <property type="match status" value="1"/>
</dbReference>
<dbReference type="SUPFAM" id="SSF46689">
    <property type="entry name" value="Homeodomain-like"/>
    <property type="match status" value="1"/>
</dbReference>
<dbReference type="GO" id="GO:0000160">
    <property type="term" value="P:phosphorelay signal transduction system"/>
    <property type="evidence" value="ECO:0007669"/>
    <property type="project" value="UniProtKB-KW"/>
</dbReference>
<dbReference type="InterPro" id="IPR002078">
    <property type="entry name" value="Sigma_54_int"/>
</dbReference>
<keyword evidence="6" id="KW-0804">Transcription</keyword>
<evidence type="ECO:0000256" key="2">
    <source>
        <dbReference type="ARBA" id="ARBA00022840"/>
    </source>
</evidence>
<dbReference type="SUPFAM" id="SSF52172">
    <property type="entry name" value="CheY-like"/>
    <property type="match status" value="1"/>
</dbReference>
<dbReference type="PROSITE" id="PS50045">
    <property type="entry name" value="SIGMA54_INTERACT_4"/>
    <property type="match status" value="1"/>
</dbReference>
<dbReference type="EMBL" id="QKZQ01000002">
    <property type="protein sequence ID" value="PZX47240.1"/>
    <property type="molecule type" value="Genomic_DNA"/>
</dbReference>
<dbReference type="InterPro" id="IPR011006">
    <property type="entry name" value="CheY-like_superfamily"/>
</dbReference>
<evidence type="ECO:0000313" key="11">
    <source>
        <dbReference type="Proteomes" id="UP000249364"/>
    </source>
</evidence>
<dbReference type="Gene3D" id="1.10.10.60">
    <property type="entry name" value="Homeodomain-like"/>
    <property type="match status" value="1"/>
</dbReference>
<dbReference type="CDD" id="cd00009">
    <property type="entry name" value="AAA"/>
    <property type="match status" value="1"/>
</dbReference>
<dbReference type="InterPro" id="IPR002197">
    <property type="entry name" value="HTH_Fis"/>
</dbReference>
<dbReference type="Pfam" id="PF00072">
    <property type="entry name" value="Response_reg"/>
    <property type="match status" value="1"/>
</dbReference>
<accession>A0A2W7QMD8</accession>
<gene>
    <name evidence="10" type="ORF">LY56_00535</name>
</gene>
<dbReference type="OrthoDB" id="9802388at2"/>
<name>A0A2W7QMD8_9RHOB</name>